<dbReference type="EMBL" id="UYRU01092281">
    <property type="protein sequence ID" value="VDN38026.1"/>
    <property type="molecule type" value="Genomic_DNA"/>
</dbReference>
<dbReference type="Proteomes" id="UP000281553">
    <property type="component" value="Unassembled WGS sequence"/>
</dbReference>
<gene>
    <name evidence="1" type="ORF">DILT_LOCUS17502</name>
</gene>
<dbReference type="AlphaFoldDB" id="A0A3P7R498"/>
<keyword evidence="2" id="KW-1185">Reference proteome</keyword>
<name>A0A3P7R498_DIBLA</name>
<evidence type="ECO:0000313" key="2">
    <source>
        <dbReference type="Proteomes" id="UP000281553"/>
    </source>
</evidence>
<reference evidence="1 2" key="1">
    <citation type="submission" date="2018-11" db="EMBL/GenBank/DDBJ databases">
        <authorList>
            <consortium name="Pathogen Informatics"/>
        </authorList>
    </citation>
    <scope>NUCLEOTIDE SEQUENCE [LARGE SCALE GENOMIC DNA]</scope>
</reference>
<protein>
    <submittedName>
        <fullName evidence="1">Uncharacterized protein</fullName>
    </submittedName>
</protein>
<sequence>MDASSAGGRLRQVVEAWCSYMSSTSLDRFEDSDCCISQRFSLPLFTSAPTKPCACVLDSLFDHLLL</sequence>
<feature type="non-terminal residue" evidence="1">
    <location>
        <position position="66"/>
    </location>
</feature>
<organism evidence="1 2">
    <name type="scientific">Dibothriocephalus latus</name>
    <name type="common">Fish tapeworm</name>
    <name type="synonym">Diphyllobothrium latum</name>
    <dbReference type="NCBI Taxonomy" id="60516"/>
    <lineage>
        <taxon>Eukaryota</taxon>
        <taxon>Metazoa</taxon>
        <taxon>Spiralia</taxon>
        <taxon>Lophotrochozoa</taxon>
        <taxon>Platyhelminthes</taxon>
        <taxon>Cestoda</taxon>
        <taxon>Eucestoda</taxon>
        <taxon>Diphyllobothriidea</taxon>
        <taxon>Diphyllobothriidae</taxon>
        <taxon>Dibothriocephalus</taxon>
    </lineage>
</organism>
<accession>A0A3P7R498</accession>
<evidence type="ECO:0000313" key="1">
    <source>
        <dbReference type="EMBL" id="VDN38026.1"/>
    </source>
</evidence>
<proteinExistence type="predicted"/>